<evidence type="ECO:0000256" key="4">
    <source>
        <dbReference type="ARBA" id="ARBA00022989"/>
    </source>
</evidence>
<reference evidence="8 9" key="1">
    <citation type="submission" date="2017-03" db="EMBL/GenBank/DDBJ databases">
        <title>Genome of the blue death feigning beetle - Asbolus verrucosus.</title>
        <authorList>
            <person name="Rider S.D."/>
        </authorList>
    </citation>
    <scope>NUCLEOTIDE SEQUENCE [LARGE SCALE GENOMIC DNA]</scope>
    <source>
        <strain evidence="8">Butters</strain>
        <tissue evidence="8">Head and leg muscle</tissue>
    </source>
</reference>
<dbReference type="Gene3D" id="1.20.144.10">
    <property type="entry name" value="Phosphatidic acid phosphatase type 2/haloperoxidase"/>
    <property type="match status" value="1"/>
</dbReference>
<dbReference type="CDD" id="cd03384">
    <property type="entry name" value="PAP2_wunen"/>
    <property type="match status" value="1"/>
</dbReference>
<keyword evidence="4 6" id="KW-1133">Transmembrane helix</keyword>
<comment type="caution">
    <text evidence="8">The sequence shown here is derived from an EMBL/GenBank/DDBJ whole genome shotgun (WGS) entry which is preliminary data.</text>
</comment>
<accession>A0A482W4A8</accession>
<evidence type="ECO:0000313" key="8">
    <source>
        <dbReference type="EMBL" id="RZC39569.1"/>
    </source>
</evidence>
<keyword evidence="5 6" id="KW-0472">Membrane</keyword>
<feature type="transmembrane region" description="Helical" evidence="6">
    <location>
        <begin position="30"/>
        <end position="50"/>
    </location>
</feature>
<gene>
    <name evidence="8" type="ORF">BDFB_012308</name>
</gene>
<evidence type="ECO:0000256" key="5">
    <source>
        <dbReference type="ARBA" id="ARBA00023136"/>
    </source>
</evidence>
<feature type="non-terminal residue" evidence="8">
    <location>
        <position position="1"/>
    </location>
</feature>
<evidence type="ECO:0000256" key="3">
    <source>
        <dbReference type="ARBA" id="ARBA00022692"/>
    </source>
</evidence>
<dbReference type="OrthoDB" id="8907274at2759"/>
<evidence type="ECO:0000256" key="1">
    <source>
        <dbReference type="ARBA" id="ARBA00004141"/>
    </source>
</evidence>
<dbReference type="InterPro" id="IPR043216">
    <property type="entry name" value="PAP-like"/>
</dbReference>
<dbReference type="STRING" id="1661398.A0A482W4A8"/>
<keyword evidence="3 6" id="KW-0812">Transmembrane</keyword>
<protein>
    <submittedName>
        <fullName evidence="8">PAP2 domain containing protein</fullName>
    </submittedName>
</protein>
<evidence type="ECO:0000256" key="6">
    <source>
        <dbReference type="SAM" id="Phobius"/>
    </source>
</evidence>
<evidence type="ECO:0000256" key="2">
    <source>
        <dbReference type="ARBA" id="ARBA00008816"/>
    </source>
</evidence>
<dbReference type="SMART" id="SM00014">
    <property type="entry name" value="acidPPc"/>
    <property type="match status" value="1"/>
</dbReference>
<dbReference type="InterPro" id="IPR000326">
    <property type="entry name" value="PAP2/HPO"/>
</dbReference>
<feature type="transmembrane region" description="Helical" evidence="6">
    <location>
        <begin position="134"/>
        <end position="152"/>
    </location>
</feature>
<dbReference type="GO" id="GO:0007165">
    <property type="term" value="P:signal transduction"/>
    <property type="evidence" value="ECO:0007669"/>
    <property type="project" value="TreeGrafter"/>
</dbReference>
<dbReference type="EMBL" id="QDEB01033227">
    <property type="protein sequence ID" value="RZC39569.1"/>
    <property type="molecule type" value="Genomic_DNA"/>
</dbReference>
<dbReference type="SUPFAM" id="SSF48317">
    <property type="entry name" value="Acid phosphatase/Vanadium-dependent haloperoxidase"/>
    <property type="match status" value="1"/>
</dbReference>
<dbReference type="GO" id="GO:0046839">
    <property type="term" value="P:phospholipid dephosphorylation"/>
    <property type="evidence" value="ECO:0007669"/>
    <property type="project" value="TreeGrafter"/>
</dbReference>
<organism evidence="8 9">
    <name type="scientific">Asbolus verrucosus</name>
    <name type="common">Desert ironclad beetle</name>
    <dbReference type="NCBI Taxonomy" id="1661398"/>
    <lineage>
        <taxon>Eukaryota</taxon>
        <taxon>Metazoa</taxon>
        <taxon>Ecdysozoa</taxon>
        <taxon>Arthropoda</taxon>
        <taxon>Hexapoda</taxon>
        <taxon>Insecta</taxon>
        <taxon>Pterygota</taxon>
        <taxon>Neoptera</taxon>
        <taxon>Endopterygota</taxon>
        <taxon>Coleoptera</taxon>
        <taxon>Polyphaga</taxon>
        <taxon>Cucujiformia</taxon>
        <taxon>Tenebrionidae</taxon>
        <taxon>Pimeliinae</taxon>
        <taxon>Asbolus</taxon>
    </lineage>
</organism>
<dbReference type="GO" id="GO:0008195">
    <property type="term" value="F:phosphatidate phosphatase activity"/>
    <property type="evidence" value="ECO:0007669"/>
    <property type="project" value="TreeGrafter"/>
</dbReference>
<dbReference type="InterPro" id="IPR036938">
    <property type="entry name" value="PAP2/HPO_sf"/>
</dbReference>
<dbReference type="GO" id="GO:0005886">
    <property type="term" value="C:plasma membrane"/>
    <property type="evidence" value="ECO:0007669"/>
    <property type="project" value="TreeGrafter"/>
</dbReference>
<feature type="domain" description="Phosphatidic acid phosphatase type 2/haloperoxidase" evidence="7">
    <location>
        <begin position="32"/>
        <end position="180"/>
    </location>
</feature>
<dbReference type="GO" id="GO:0006644">
    <property type="term" value="P:phospholipid metabolic process"/>
    <property type="evidence" value="ECO:0007669"/>
    <property type="project" value="InterPro"/>
</dbReference>
<comment type="similarity">
    <text evidence="2">Belongs to the PA-phosphatase related phosphoesterase family.</text>
</comment>
<evidence type="ECO:0000313" key="9">
    <source>
        <dbReference type="Proteomes" id="UP000292052"/>
    </source>
</evidence>
<dbReference type="PANTHER" id="PTHR10165:SF197">
    <property type="entry name" value="FI04477P-RELATED"/>
    <property type="match status" value="1"/>
</dbReference>
<keyword evidence="9" id="KW-1185">Reference proteome</keyword>
<comment type="subcellular location">
    <subcellularLocation>
        <location evidence="1">Membrane</location>
        <topology evidence="1">Multi-pass membrane protein</topology>
    </subcellularLocation>
</comment>
<evidence type="ECO:0000259" key="7">
    <source>
        <dbReference type="SMART" id="SM00014"/>
    </source>
</evidence>
<dbReference type="AlphaFoldDB" id="A0A482W4A8"/>
<proteinExistence type="inferred from homology"/>
<dbReference type="Proteomes" id="UP000292052">
    <property type="component" value="Unassembled WGS sequence"/>
</dbReference>
<sequence length="197" mass="22235">IILTEFLRRAKNEEGLTFWRFKIPLWCYKAYQMLLAFGFGLLCAMVTVTLSKSITGRLRPHFLTVCAPDINCSLAENQHIYHINFNCTKNLDKPGILKNARLSFPSGHANFFMYCAVFFSIYLQKKMVWDGPKLFKSTIQFLSILSAFCIGLSRISNNFHHWTDVTAGFAIGGAYAVCANLKVLRTEASIDAASTNL</sequence>
<name>A0A482W4A8_ASBVE</name>
<feature type="transmembrane region" description="Helical" evidence="6">
    <location>
        <begin position="102"/>
        <end position="122"/>
    </location>
</feature>
<dbReference type="Pfam" id="PF01569">
    <property type="entry name" value="PAP2"/>
    <property type="match status" value="1"/>
</dbReference>
<dbReference type="PANTHER" id="PTHR10165">
    <property type="entry name" value="LIPID PHOSPHATE PHOSPHATASE"/>
    <property type="match status" value="1"/>
</dbReference>